<dbReference type="AlphaFoldDB" id="A0A2C9D5Q6"/>
<evidence type="ECO:0000313" key="3">
    <source>
        <dbReference type="Proteomes" id="UP000223606"/>
    </source>
</evidence>
<dbReference type="RefSeq" id="WP_099556021.1">
    <property type="nucleotide sequence ID" value="NZ_LT960614.1"/>
</dbReference>
<dbReference type="OrthoDB" id="9770450at2"/>
<accession>A0A2C9D5Q6</accession>
<dbReference type="Proteomes" id="UP000223606">
    <property type="component" value="Chromosome 1"/>
</dbReference>
<dbReference type="KEGG" id="hdi:HDIA_1979"/>
<name>A0A2C9D5Q6_9HYPH</name>
<feature type="region of interest" description="Disordered" evidence="1">
    <location>
        <begin position="457"/>
        <end position="476"/>
    </location>
</feature>
<proteinExistence type="predicted"/>
<dbReference type="EMBL" id="LT960614">
    <property type="protein sequence ID" value="SON55520.1"/>
    <property type="molecule type" value="Genomic_DNA"/>
</dbReference>
<keyword evidence="3" id="KW-1185">Reference proteome</keyword>
<evidence type="ECO:0000256" key="1">
    <source>
        <dbReference type="SAM" id="MobiDB-lite"/>
    </source>
</evidence>
<dbReference type="Pfam" id="PF05136">
    <property type="entry name" value="Phage_portal_2"/>
    <property type="match status" value="1"/>
</dbReference>
<dbReference type="GO" id="GO:0005198">
    <property type="term" value="F:structural molecule activity"/>
    <property type="evidence" value="ECO:0007669"/>
    <property type="project" value="InterPro"/>
</dbReference>
<protein>
    <submittedName>
        <fullName evidence="2">Phage portal protein, lambda family</fullName>
    </submittedName>
</protein>
<dbReference type="InterPro" id="IPR006429">
    <property type="entry name" value="Phage_lambda_portal"/>
</dbReference>
<feature type="region of interest" description="Disordered" evidence="1">
    <location>
        <begin position="495"/>
        <end position="540"/>
    </location>
</feature>
<organism evidence="2 3">
    <name type="scientific">Hartmannibacter diazotrophicus</name>
    <dbReference type="NCBI Taxonomy" id="1482074"/>
    <lineage>
        <taxon>Bacteria</taxon>
        <taxon>Pseudomonadati</taxon>
        <taxon>Pseudomonadota</taxon>
        <taxon>Alphaproteobacteria</taxon>
        <taxon>Hyphomicrobiales</taxon>
        <taxon>Pleomorphomonadaceae</taxon>
        <taxon>Hartmannibacter</taxon>
    </lineage>
</organism>
<evidence type="ECO:0000313" key="2">
    <source>
        <dbReference type="EMBL" id="SON55520.1"/>
    </source>
</evidence>
<gene>
    <name evidence="2" type="ORF">HDIA_1979</name>
</gene>
<feature type="compositionally biased region" description="Basic and acidic residues" evidence="1">
    <location>
        <begin position="464"/>
        <end position="474"/>
    </location>
</feature>
<sequence>MEKTRVRVKAGSRPAGEAVGVPAVRPRASYLRDNRSGIIAARPAYLREHRDDVRRVWDRAGALAMDMIQNSGRLKGACDQIIADTVGVELALNPQPNLAKLGYSDTERRDFIAIVKAGWKTWAWKPSECDVRGKLTIPQMADVGLRYWLAFGESTAIADYMGPALRRRYGIRTGNKMLMSPPHRLVRDTNEFEGLVQGVIHDENGRAVAYRFRERRAGIETKVDYRARDAQGRDLVLHVFEPHCASDVRGLSPMVPGMRKHLMADGLDDATAQMAFLQTILGITLTSDAPSADAFEGLEAIQEIAGKGSSDIASDFIDYFGAQLDRAADSKINVSSDPQVSHLAPGEKLDIKTAAVPGSDYLPFAKSLARDMARALGITYGGLTMDHQDATYSSVRMETSSIWPVVMRRRERIAAPHYQMPYEHWLEEEIETGRIPFKGGIEAFRANRDDVLWANWQGPAQPTADDKKSAEASSERLINGTSSLAIECSQLGHDPDELFEQRQAEHQRYVKAGMTSPYDRKKASDPATKQPSDSNAKAGA</sequence>
<reference evidence="3" key="1">
    <citation type="submission" date="2017-09" db="EMBL/GenBank/DDBJ databases">
        <title>Genome sequence of Nannocystis excedens DSM 71.</title>
        <authorList>
            <person name="Blom J."/>
        </authorList>
    </citation>
    <scope>NUCLEOTIDE SEQUENCE [LARGE SCALE GENOMIC DNA]</scope>
    <source>
        <strain evidence="3">type strain: E19</strain>
    </source>
</reference>
<feature type="compositionally biased region" description="Polar residues" evidence="1">
    <location>
        <begin position="527"/>
        <end position="540"/>
    </location>
</feature>
<dbReference type="GO" id="GO:0019068">
    <property type="term" value="P:virion assembly"/>
    <property type="evidence" value="ECO:0007669"/>
    <property type="project" value="InterPro"/>
</dbReference>
<feature type="compositionally biased region" description="Basic and acidic residues" evidence="1">
    <location>
        <begin position="495"/>
        <end position="508"/>
    </location>
</feature>